<accession>Q9LFZ0</accession>
<proteinExistence type="predicted"/>
<dbReference type="EMBL" id="AC000348">
    <property type="protein sequence ID" value="AAF79848.1"/>
    <property type="molecule type" value="Genomic_DNA"/>
</dbReference>
<keyword evidence="1" id="KW-0812">Transmembrane</keyword>
<protein>
    <submittedName>
        <fullName evidence="2">T7N9.1</fullName>
    </submittedName>
</protein>
<keyword evidence="1" id="KW-1133">Transmembrane helix</keyword>
<feature type="transmembrane region" description="Helical" evidence="1">
    <location>
        <begin position="25"/>
        <end position="55"/>
    </location>
</feature>
<evidence type="ECO:0000313" key="2">
    <source>
        <dbReference type="EMBL" id="AAF79848.1"/>
    </source>
</evidence>
<dbReference type="SMR" id="Q9LFZ0"/>
<reference key="1">
    <citation type="journal article" date="2000" name="Nature">
        <title>Sequence and analysis of chromosome 1 of the plant Arabidopsis thaliana.</title>
        <authorList>
            <person name="Theologis A."/>
            <person name="Ecker J.R."/>
            <person name="Palm C.J."/>
            <person name="Federspiel N.A."/>
            <person name="Kaul S."/>
            <person name="White O."/>
            <person name="Alonso J."/>
            <person name="Altafi H."/>
            <person name="Araujo R."/>
            <person name="Bowman C.L."/>
            <person name="Brooks S.Y."/>
            <person name="Buehler E."/>
            <person name="Chan A."/>
            <person name="Chao Q."/>
            <person name="Chen H."/>
            <person name="Cheuk R.F."/>
            <person name="Chin C.W."/>
            <person name="Chung M.K."/>
            <person name="Conn L."/>
            <person name="Conway A.B."/>
            <person name="Conway A.R."/>
            <person name="Creasy T.H."/>
            <person name="Dewar K."/>
            <person name="Dunn P."/>
            <person name="Etgu P."/>
            <person name="Feldblyum T.V."/>
            <person name="Feng J."/>
            <person name="Fong B."/>
            <person name="Fujii C.Y."/>
            <person name="Gill J.E."/>
            <person name="Goldsmith A.D."/>
            <person name="Haas B."/>
            <person name="Hansen N.F."/>
            <person name="Hughes B."/>
            <person name="Huizar L."/>
            <person name="Hunter J.L."/>
            <person name="Jenkins J."/>
            <person name="Johnson-Hopson C."/>
            <person name="Khan S."/>
            <person name="Khaykin E."/>
            <person name="Kim C.J."/>
            <person name="Koo H.L."/>
            <person name="Kremenetskaia I."/>
            <person name="Kurtz D.B."/>
            <person name="Kwan A."/>
            <person name="Lam B."/>
            <person name="Langin-Hooper S."/>
            <person name="Lee A."/>
            <person name="Lee J.M."/>
            <person name="Lenz C.A."/>
            <person name="Li J.H."/>
            <person name="Li Y."/>
            <person name="Lin X."/>
            <person name="Liu S.X."/>
            <person name="Liu Z.A."/>
            <person name="Luros J.S."/>
            <person name="Maiti R."/>
            <person name="Marziali A."/>
            <person name="Militscher J."/>
            <person name="Miranda M."/>
            <person name="Nguyen M."/>
            <person name="Nierman W.C."/>
            <person name="Osborne B.I."/>
            <person name="Pai G."/>
            <person name="Peterson J."/>
            <person name="Pham P.K."/>
            <person name="Rizzo M."/>
            <person name="Rooney T."/>
            <person name="Rowley D."/>
            <person name="Sakano H."/>
            <person name="Salzberg S.L."/>
            <person name="Schwartz J.R."/>
            <person name="Shinn P."/>
            <person name="Southwick A.M."/>
            <person name="Sun H."/>
            <person name="Tallon L.J."/>
            <person name="Tambunga G."/>
            <person name="Toriumi M.J."/>
            <person name="Town C.D."/>
            <person name="Utterback T."/>
            <person name="Van Aken S."/>
            <person name="Vaysberg M."/>
            <person name="Vysotskaia V.S."/>
            <person name="Walker M."/>
            <person name="Wu D."/>
            <person name="Yu G."/>
            <person name="Fraser C.M."/>
            <person name="Venter J.C."/>
            <person name="Davis R.W."/>
        </authorList>
    </citation>
    <scope>NUCLEOTIDE SEQUENCE [LARGE SCALE GENOMIC DNA]</scope>
    <source>
        <strain>cv. Columbia</strain>
    </source>
</reference>
<organism evidence="2">
    <name type="scientific">Arabidopsis thaliana</name>
    <name type="common">Mouse-ear cress</name>
    <dbReference type="NCBI Taxonomy" id="3702"/>
    <lineage>
        <taxon>Eukaryota</taxon>
        <taxon>Viridiplantae</taxon>
        <taxon>Streptophyta</taxon>
        <taxon>Embryophyta</taxon>
        <taxon>Tracheophyta</taxon>
        <taxon>Spermatophyta</taxon>
        <taxon>Magnoliopsida</taxon>
        <taxon>eudicotyledons</taxon>
        <taxon>Gunneridae</taxon>
        <taxon>Pentapetalae</taxon>
        <taxon>rosids</taxon>
        <taxon>malvids</taxon>
        <taxon>Brassicales</taxon>
        <taxon>Brassicaceae</taxon>
        <taxon>Camelineae</taxon>
        <taxon>Arabidopsis</taxon>
    </lineage>
</organism>
<name>Q9LFZ0_ARATH</name>
<evidence type="ECO:0000256" key="1">
    <source>
        <dbReference type="SAM" id="Phobius"/>
    </source>
</evidence>
<reference evidence="2" key="3">
    <citation type="submission" date="2000-09" db="EMBL/GenBank/DDBJ databases">
        <authorList>
            <person name="Cheuk R."/>
            <person name="Shinn P."/>
            <person name="Brooks S."/>
            <person name="Buehler E."/>
            <person name="Chao Q."/>
            <person name="Johnson-Hopson C."/>
            <person name="Khan S."/>
            <person name="Kim C."/>
            <person name="Altafi H."/>
            <person name="Bei B."/>
            <person name="Chin C."/>
            <person name="Chiou J."/>
            <person name="Choi E."/>
            <person name="Conn L."/>
            <person name="Conway A."/>
            <person name="Gonzalez A."/>
            <person name="Hansen N."/>
            <person name="Howing B."/>
            <person name="Koo T."/>
            <person name="Lam B."/>
            <person name="Lee J."/>
            <person name="Lenz C."/>
            <person name="Li J."/>
            <person name="Liu A."/>
            <person name="Liu J."/>
            <person name="Liu S."/>
            <person name="Mukharsky N."/>
            <person name="Nguyen M."/>
            <person name="Palm C."/>
            <person name="Pham P."/>
            <person name="Sakano H."/>
            <person name="Schwartz J."/>
            <person name="Southwick A."/>
            <person name="Thaveri A."/>
            <person name="Toriumi M."/>
            <person name="Vaysberg M."/>
            <person name="Yu G."/>
            <person name="Davis R."/>
            <person name="Federspiel N."/>
            <person name="Theologis A."/>
            <person name="Ecker J."/>
        </authorList>
    </citation>
    <scope>NUCLEOTIDE SEQUENCE</scope>
</reference>
<keyword evidence="1" id="KW-0472">Membrane</keyword>
<feature type="transmembrane region" description="Helical" evidence="1">
    <location>
        <begin position="67"/>
        <end position="85"/>
    </location>
</feature>
<sequence length="88" mass="10203">MTNEWDQSQEVDEISLVYTKSEMSVAHVCFCLTILILLQLLSFMLFLFCPVFFLIAMSLSSVSSSHLLSVLLLIFCPVYETFYLLHWI</sequence>
<reference evidence="2" key="2">
    <citation type="submission" date="2000-05" db="EMBL/GenBank/DDBJ databases">
        <title>Genomic sequence for Arabidopsis thaliana BAC T7N9 from chromosome I.</title>
        <authorList>
            <person name="Khan S."/>
            <person name="Brooks S."/>
            <person name="Buehler E."/>
            <person name="Chao Q."/>
            <person name="Johnson-Hopson C."/>
            <person name="Kim C."/>
            <person name="Shinn P."/>
            <person name="Altafi H."/>
            <person name="Bei Q."/>
            <person name="Chin C."/>
            <person name="Chiou J."/>
            <person name="Choi E."/>
            <person name="Conn L."/>
            <person name="Conway A."/>
            <person name="Gonzales A."/>
            <person name="Hansen N."/>
            <person name="Howng B."/>
            <person name="Koo T."/>
            <person name="Lam B."/>
            <person name="Lee J."/>
            <person name="Lenz C."/>
            <person name="Li J."/>
            <person name="Liu A."/>
            <person name="Liu K."/>
            <person name="Liu S."/>
            <person name="Mukharsky N."/>
            <person name="Nguyen M."/>
            <person name="Palm C."/>
            <person name="Pham P."/>
            <person name="Sakano H."/>
            <person name="Schwartz J."/>
            <person name="Southwick A."/>
            <person name="Thaveri A."/>
            <person name="Toriumi M."/>
            <person name="Vaysberg M."/>
            <person name="Yu G."/>
            <person name="Federspiel N.A."/>
            <person name="Theologis A."/>
            <person name="Ecker J.R."/>
        </authorList>
    </citation>
    <scope>NUCLEOTIDE SEQUENCE</scope>
</reference>
<dbReference type="AlphaFoldDB" id="Q9LFZ0"/>